<dbReference type="AlphaFoldDB" id="A0A1C1C8Z6"/>
<feature type="transmembrane region" description="Helical" evidence="1">
    <location>
        <begin position="298"/>
        <end position="315"/>
    </location>
</feature>
<accession>A0A1C1C8Z6</accession>
<name>A0A1C1C8Z6_9EURO</name>
<dbReference type="InterPro" id="IPR046529">
    <property type="entry name" value="DUF6594"/>
</dbReference>
<dbReference type="PANTHER" id="PTHR34502">
    <property type="entry name" value="DUF6594 DOMAIN-CONTAINING PROTEIN-RELATED"/>
    <property type="match status" value="1"/>
</dbReference>
<dbReference type="EMBL" id="LGRB01000020">
    <property type="protein sequence ID" value="OCT44922.1"/>
    <property type="molecule type" value="Genomic_DNA"/>
</dbReference>
<keyword evidence="1" id="KW-1133">Transmembrane helix</keyword>
<dbReference type="VEuPathDB" id="FungiDB:CLCR_06113"/>
<evidence type="ECO:0000313" key="3">
    <source>
        <dbReference type="EMBL" id="OCT44922.1"/>
    </source>
</evidence>
<evidence type="ECO:0000313" key="4">
    <source>
        <dbReference type="Proteomes" id="UP000094526"/>
    </source>
</evidence>
<organism evidence="3 4">
    <name type="scientific">Cladophialophora carrionii</name>
    <dbReference type="NCBI Taxonomy" id="86049"/>
    <lineage>
        <taxon>Eukaryota</taxon>
        <taxon>Fungi</taxon>
        <taxon>Dikarya</taxon>
        <taxon>Ascomycota</taxon>
        <taxon>Pezizomycotina</taxon>
        <taxon>Eurotiomycetes</taxon>
        <taxon>Chaetothyriomycetidae</taxon>
        <taxon>Chaetothyriales</taxon>
        <taxon>Herpotrichiellaceae</taxon>
        <taxon>Cladophialophora</taxon>
    </lineage>
</organism>
<keyword evidence="1" id="KW-0812">Transmembrane</keyword>
<gene>
    <name evidence="3" type="ORF">CLCR_06113</name>
</gene>
<feature type="transmembrane region" description="Helical" evidence="1">
    <location>
        <begin position="247"/>
        <end position="267"/>
    </location>
</feature>
<comment type="caution">
    <text evidence="3">The sequence shown here is derived from an EMBL/GenBank/DDBJ whole genome shotgun (WGS) entry which is preliminary data.</text>
</comment>
<dbReference type="PANTHER" id="PTHR34502:SF5">
    <property type="entry name" value="DUF6594 DOMAIN-CONTAINING PROTEIN"/>
    <property type="match status" value="1"/>
</dbReference>
<evidence type="ECO:0000256" key="1">
    <source>
        <dbReference type="SAM" id="Phobius"/>
    </source>
</evidence>
<proteinExistence type="predicted"/>
<dbReference type="Pfam" id="PF20237">
    <property type="entry name" value="DUF6594"/>
    <property type="match status" value="1"/>
</dbReference>
<keyword evidence="1" id="KW-0472">Membrane</keyword>
<feature type="transmembrane region" description="Helical" evidence="1">
    <location>
        <begin position="273"/>
        <end position="291"/>
    </location>
</feature>
<feature type="domain" description="DUF6594" evidence="2">
    <location>
        <begin position="10"/>
        <end position="310"/>
    </location>
</feature>
<dbReference type="VEuPathDB" id="FungiDB:G647_07614"/>
<reference evidence="4" key="1">
    <citation type="submission" date="2015-07" db="EMBL/GenBank/DDBJ databases">
        <authorList>
            <person name="Teixeira M.M."/>
            <person name="Souza R.C."/>
            <person name="Almeida L.G."/>
            <person name="Vicente V.A."/>
            <person name="de Hoog S."/>
            <person name="Bocca A.L."/>
            <person name="de Almeida S.R."/>
            <person name="Vasconcelos A.T."/>
            <person name="Felipe M.S."/>
        </authorList>
    </citation>
    <scope>NUCLEOTIDE SEQUENCE [LARGE SCALE GENOMIC DNA]</scope>
    <source>
        <strain evidence="4">KSF</strain>
    </source>
</reference>
<protein>
    <recommendedName>
        <fullName evidence="2">DUF6594 domain-containing protein</fullName>
    </recommendedName>
</protein>
<dbReference type="Proteomes" id="UP000094526">
    <property type="component" value="Unassembled WGS sequence"/>
</dbReference>
<evidence type="ECO:0000259" key="2">
    <source>
        <dbReference type="Pfam" id="PF20237"/>
    </source>
</evidence>
<sequence length="325" mass="36564">MASCDRTANYDSLSEHQGKHPALMIFRRFLPLNARNLQLMQAELARLEDSLKVTIEDDRDSKDPKRSQYQYNIGLMKGPHDLLKDEAQWRKGQEVRKLLKEYSYSPEVTPVPSSDRSADSWPLIPDGFVLQVRALLQLAPVDRDDLSCLRELLENPRGSGRLFPQSLEYHTYNKKFEQDLTSLAGLQRNKDVLTRWSDRWIRTVYHKYIGHKYHDPISNAEAGVRQTDPFGVYSYSDSVITKTIDTLSTILASILPTIAALGIYLINDQVTRMAALICCTLLFSTTLTLFARPKRVEVFAASAAFAAVLVVFVGNSDGCGSGSTA</sequence>
<dbReference type="STRING" id="86049.A0A1C1C8Z6"/>
<dbReference type="OrthoDB" id="3533814at2759"/>
<keyword evidence="4" id="KW-1185">Reference proteome</keyword>